<dbReference type="InterPro" id="IPR009061">
    <property type="entry name" value="DNA-bd_dom_put_sf"/>
</dbReference>
<evidence type="ECO:0000256" key="1">
    <source>
        <dbReference type="ARBA" id="ARBA00023125"/>
    </source>
</evidence>
<evidence type="ECO:0000313" key="4">
    <source>
        <dbReference type="Proteomes" id="UP000003860"/>
    </source>
</evidence>
<dbReference type="STRING" id="588581.Cpap_3043"/>
<dbReference type="Pfam" id="PF13411">
    <property type="entry name" value="MerR_1"/>
    <property type="match status" value="1"/>
</dbReference>
<evidence type="ECO:0000259" key="2">
    <source>
        <dbReference type="PROSITE" id="PS50937"/>
    </source>
</evidence>
<dbReference type="AlphaFoldDB" id="F1TAS7"/>
<accession>F1TAS7</accession>
<keyword evidence="1" id="KW-0238">DNA-binding</keyword>
<feature type="domain" description="HTH merR-type" evidence="2">
    <location>
        <begin position="4"/>
        <end position="73"/>
    </location>
</feature>
<dbReference type="PANTHER" id="PTHR30204:SF90">
    <property type="entry name" value="HTH-TYPE TRANSCRIPTIONAL ACTIVATOR MTA"/>
    <property type="match status" value="1"/>
</dbReference>
<dbReference type="PROSITE" id="PS50937">
    <property type="entry name" value="HTH_MERR_2"/>
    <property type="match status" value="1"/>
</dbReference>
<evidence type="ECO:0000313" key="3">
    <source>
        <dbReference type="EMBL" id="EGD48620.1"/>
    </source>
</evidence>
<organism evidence="3 4">
    <name type="scientific">Ruminiclostridium papyrosolvens DSM 2782</name>
    <dbReference type="NCBI Taxonomy" id="588581"/>
    <lineage>
        <taxon>Bacteria</taxon>
        <taxon>Bacillati</taxon>
        <taxon>Bacillota</taxon>
        <taxon>Clostridia</taxon>
        <taxon>Eubacteriales</taxon>
        <taxon>Oscillospiraceae</taxon>
        <taxon>Ruminiclostridium</taxon>
    </lineage>
</organism>
<gene>
    <name evidence="3" type="ORF">Cpap_3043</name>
</gene>
<reference evidence="3" key="2">
    <citation type="submission" date="2011-01" db="EMBL/GenBank/DDBJ databases">
        <title>The Non-contiguous Finished genome of Clostridium papyrosolvens.</title>
        <authorList>
            <person name="Lucas S."/>
            <person name="Copeland A."/>
            <person name="Lapidus A."/>
            <person name="Cheng J.-F."/>
            <person name="Goodwin L."/>
            <person name="Pitluck S."/>
            <person name="Misra M."/>
            <person name="Chertkov O."/>
            <person name="Detter J.C."/>
            <person name="Han C."/>
            <person name="Tapia R."/>
            <person name="Land M."/>
            <person name="Hauser L."/>
            <person name="Kyrpides N."/>
            <person name="Ivanova N."/>
            <person name="Pagani I."/>
            <person name="Mouttaki H."/>
            <person name="He Z."/>
            <person name="Zhou J."/>
            <person name="Hemme C.L."/>
            <person name="Woyke T."/>
        </authorList>
    </citation>
    <scope>NUCLEOTIDE SEQUENCE [LARGE SCALE GENOMIC DNA]</scope>
    <source>
        <strain evidence="3">DSM 2782</strain>
    </source>
</reference>
<comment type="caution">
    <text evidence="3">The sequence shown here is derived from an EMBL/GenBank/DDBJ whole genome shotgun (WGS) entry which is preliminary data.</text>
</comment>
<dbReference type="PANTHER" id="PTHR30204">
    <property type="entry name" value="REDOX-CYCLING DRUG-SENSING TRANSCRIPTIONAL ACTIVATOR SOXR"/>
    <property type="match status" value="1"/>
</dbReference>
<protein>
    <submittedName>
        <fullName evidence="3">Transcription regulator MerR DNA binding</fullName>
    </submittedName>
</protein>
<dbReference type="Proteomes" id="UP000003860">
    <property type="component" value="Unassembled WGS sequence"/>
</dbReference>
<dbReference type="SMART" id="SM00422">
    <property type="entry name" value="HTH_MERR"/>
    <property type="match status" value="1"/>
</dbReference>
<dbReference type="GO" id="GO:0003677">
    <property type="term" value="F:DNA binding"/>
    <property type="evidence" value="ECO:0007669"/>
    <property type="project" value="UniProtKB-KW"/>
</dbReference>
<dbReference type="RefSeq" id="WP_004617793.1">
    <property type="nucleotide sequence ID" value="NZ_ACXX02000003.1"/>
</dbReference>
<sequence>MSELIKIREMSIKYDISARALKYYEDMGLISSTRSEDYAYRMYDEAAVKRLEQILTLRKLNISIKDIRRIFDAPDSEVVLEVMGNKVDVIDEEVSLLHELKSIVLEFIKQIKKSDFAKDADVKLLYEKAQEI</sequence>
<dbReference type="InterPro" id="IPR047057">
    <property type="entry name" value="MerR_fam"/>
</dbReference>
<dbReference type="eggNOG" id="COG0789">
    <property type="taxonomic scope" value="Bacteria"/>
</dbReference>
<dbReference type="Gene3D" id="1.10.1660.10">
    <property type="match status" value="1"/>
</dbReference>
<dbReference type="EMBL" id="ACXX02000003">
    <property type="protein sequence ID" value="EGD48620.1"/>
    <property type="molecule type" value="Genomic_DNA"/>
</dbReference>
<name>F1TAS7_9FIRM</name>
<dbReference type="InterPro" id="IPR000551">
    <property type="entry name" value="MerR-type_HTH_dom"/>
</dbReference>
<dbReference type="SUPFAM" id="SSF46955">
    <property type="entry name" value="Putative DNA-binding domain"/>
    <property type="match status" value="1"/>
</dbReference>
<proteinExistence type="predicted"/>
<reference evidence="3" key="1">
    <citation type="submission" date="2009-07" db="EMBL/GenBank/DDBJ databases">
        <authorList>
            <consortium name="US DOE Joint Genome Institute (JGI-PGF)"/>
            <person name="Lucas S."/>
            <person name="Copeland A."/>
            <person name="Lapidus A."/>
            <person name="Glavina del Rio T."/>
            <person name="Tice H."/>
            <person name="Bruce D."/>
            <person name="Goodwin L."/>
            <person name="Pitluck S."/>
            <person name="Larimer F."/>
            <person name="Land M.L."/>
            <person name="Mouttaki H."/>
            <person name="He Z."/>
            <person name="Zhou J."/>
            <person name="Hemme C.L."/>
        </authorList>
    </citation>
    <scope>NUCLEOTIDE SEQUENCE</scope>
    <source>
        <strain evidence="3">DSM 2782</strain>
    </source>
</reference>
<dbReference type="GO" id="GO:0003700">
    <property type="term" value="F:DNA-binding transcription factor activity"/>
    <property type="evidence" value="ECO:0007669"/>
    <property type="project" value="InterPro"/>
</dbReference>
<keyword evidence="4" id="KW-1185">Reference proteome</keyword>